<dbReference type="PROSITE" id="PS50088">
    <property type="entry name" value="ANK_REPEAT"/>
    <property type="match status" value="1"/>
</dbReference>
<dbReference type="Proteomes" id="UP000676336">
    <property type="component" value="Unassembled WGS sequence"/>
</dbReference>
<dbReference type="InterPro" id="IPR002110">
    <property type="entry name" value="Ankyrin_rpt"/>
</dbReference>
<evidence type="ECO:0000256" key="3">
    <source>
        <dbReference type="PROSITE-ProRule" id="PRU00023"/>
    </source>
</evidence>
<dbReference type="GO" id="GO:0004842">
    <property type="term" value="F:ubiquitin-protein transferase activity"/>
    <property type="evidence" value="ECO:0007669"/>
    <property type="project" value="TreeGrafter"/>
</dbReference>
<evidence type="ECO:0000313" key="4">
    <source>
        <dbReference type="EMBL" id="CAF4240223.1"/>
    </source>
</evidence>
<comment type="caution">
    <text evidence="4">The sequence shown here is derived from an EMBL/GenBank/DDBJ whole genome shotgun (WGS) entry which is preliminary data.</text>
</comment>
<dbReference type="PANTHER" id="PTHR24171:SF8">
    <property type="entry name" value="BRCA1-ASSOCIATED RING DOMAIN PROTEIN 1"/>
    <property type="match status" value="1"/>
</dbReference>
<organism evidence="4 5">
    <name type="scientific">Rotaria magnacalcarata</name>
    <dbReference type="NCBI Taxonomy" id="392030"/>
    <lineage>
        <taxon>Eukaryota</taxon>
        <taxon>Metazoa</taxon>
        <taxon>Spiralia</taxon>
        <taxon>Gnathifera</taxon>
        <taxon>Rotifera</taxon>
        <taxon>Eurotatoria</taxon>
        <taxon>Bdelloidea</taxon>
        <taxon>Philodinida</taxon>
        <taxon>Philodinidae</taxon>
        <taxon>Rotaria</taxon>
    </lineage>
</organism>
<keyword evidence="2 3" id="KW-0040">ANK repeat</keyword>
<dbReference type="GO" id="GO:0070531">
    <property type="term" value="C:BRCA1-A complex"/>
    <property type="evidence" value="ECO:0007669"/>
    <property type="project" value="TreeGrafter"/>
</dbReference>
<proteinExistence type="predicted"/>
<keyword evidence="1" id="KW-0677">Repeat</keyword>
<dbReference type="PROSITE" id="PS50297">
    <property type="entry name" value="ANK_REP_REGION"/>
    <property type="match status" value="1"/>
</dbReference>
<dbReference type="AlphaFoldDB" id="A0A8S2SQA4"/>
<dbReference type="GO" id="GO:0031436">
    <property type="term" value="C:BRCA1-BARD1 complex"/>
    <property type="evidence" value="ECO:0007669"/>
    <property type="project" value="TreeGrafter"/>
</dbReference>
<dbReference type="SUPFAM" id="SSF48403">
    <property type="entry name" value="Ankyrin repeat"/>
    <property type="match status" value="1"/>
</dbReference>
<sequence>MLLKHNADINLLDGQGQTALHHAAKNGHTNACRFLITHRIDTRILSSCGQTALDLA</sequence>
<dbReference type="GO" id="GO:0085020">
    <property type="term" value="P:protein K6-linked ubiquitination"/>
    <property type="evidence" value="ECO:0007669"/>
    <property type="project" value="TreeGrafter"/>
</dbReference>
<dbReference type="Pfam" id="PF13857">
    <property type="entry name" value="Ank_5"/>
    <property type="match status" value="1"/>
</dbReference>
<name>A0A8S2SQA4_9BILA</name>
<dbReference type="EMBL" id="CAJOBI010025104">
    <property type="protein sequence ID" value="CAF4240223.1"/>
    <property type="molecule type" value="Genomic_DNA"/>
</dbReference>
<feature type="non-terminal residue" evidence="4">
    <location>
        <position position="1"/>
    </location>
</feature>
<evidence type="ECO:0000256" key="1">
    <source>
        <dbReference type="ARBA" id="ARBA00022737"/>
    </source>
</evidence>
<dbReference type="Gene3D" id="1.25.40.20">
    <property type="entry name" value="Ankyrin repeat-containing domain"/>
    <property type="match status" value="1"/>
</dbReference>
<dbReference type="SMART" id="SM00248">
    <property type="entry name" value="ANK"/>
    <property type="match status" value="1"/>
</dbReference>
<protein>
    <submittedName>
        <fullName evidence="4">Uncharacterized protein</fullName>
    </submittedName>
</protein>
<accession>A0A8S2SQA4</accession>
<evidence type="ECO:0000256" key="2">
    <source>
        <dbReference type="ARBA" id="ARBA00023043"/>
    </source>
</evidence>
<gene>
    <name evidence="4" type="ORF">SMN809_LOCUS23537</name>
</gene>
<evidence type="ECO:0000313" key="5">
    <source>
        <dbReference type="Proteomes" id="UP000676336"/>
    </source>
</evidence>
<feature type="repeat" description="ANK" evidence="3">
    <location>
        <begin position="15"/>
        <end position="47"/>
    </location>
</feature>
<dbReference type="InterPro" id="IPR036770">
    <property type="entry name" value="Ankyrin_rpt-contain_sf"/>
</dbReference>
<dbReference type="PANTHER" id="PTHR24171">
    <property type="entry name" value="ANKYRIN REPEAT DOMAIN-CONTAINING PROTEIN 39-RELATED"/>
    <property type="match status" value="1"/>
</dbReference>
<reference evidence="4" key="1">
    <citation type="submission" date="2021-02" db="EMBL/GenBank/DDBJ databases">
        <authorList>
            <person name="Nowell W R."/>
        </authorList>
    </citation>
    <scope>NUCLEOTIDE SEQUENCE</scope>
</reference>